<dbReference type="RefSeq" id="WP_387344100.1">
    <property type="nucleotide sequence ID" value="NZ_JBIAXI010000014.1"/>
</dbReference>
<dbReference type="Proteomes" id="UP001602119">
    <property type="component" value="Unassembled WGS sequence"/>
</dbReference>
<organism evidence="1 2">
    <name type="scientific">Microtetraspora fusca</name>
    <dbReference type="NCBI Taxonomy" id="1997"/>
    <lineage>
        <taxon>Bacteria</taxon>
        <taxon>Bacillati</taxon>
        <taxon>Actinomycetota</taxon>
        <taxon>Actinomycetes</taxon>
        <taxon>Streptosporangiales</taxon>
        <taxon>Streptosporangiaceae</taxon>
        <taxon>Microtetraspora</taxon>
    </lineage>
</organism>
<proteinExistence type="predicted"/>
<protein>
    <submittedName>
        <fullName evidence="1">Uncharacterized protein</fullName>
    </submittedName>
</protein>
<sequence length="41" mass="4604">MTQALVGVMITRTFDCHTIVTGTSFCGPLYEHVYHTEYAPL</sequence>
<evidence type="ECO:0000313" key="1">
    <source>
        <dbReference type="EMBL" id="MFF4775856.1"/>
    </source>
</evidence>
<accession>A0ABW6V965</accession>
<gene>
    <name evidence="1" type="ORF">ACFY05_23675</name>
</gene>
<evidence type="ECO:0000313" key="2">
    <source>
        <dbReference type="Proteomes" id="UP001602119"/>
    </source>
</evidence>
<reference evidence="1 2" key="1">
    <citation type="submission" date="2024-10" db="EMBL/GenBank/DDBJ databases">
        <title>The Natural Products Discovery Center: Release of the First 8490 Sequenced Strains for Exploring Actinobacteria Biosynthetic Diversity.</title>
        <authorList>
            <person name="Kalkreuter E."/>
            <person name="Kautsar S.A."/>
            <person name="Yang D."/>
            <person name="Bader C.D."/>
            <person name="Teijaro C.N."/>
            <person name="Fluegel L."/>
            <person name="Davis C.M."/>
            <person name="Simpson J.R."/>
            <person name="Lauterbach L."/>
            <person name="Steele A.D."/>
            <person name="Gui C."/>
            <person name="Meng S."/>
            <person name="Li G."/>
            <person name="Viehrig K."/>
            <person name="Ye F."/>
            <person name="Su P."/>
            <person name="Kiefer A.F."/>
            <person name="Nichols A."/>
            <person name="Cepeda A.J."/>
            <person name="Yan W."/>
            <person name="Fan B."/>
            <person name="Jiang Y."/>
            <person name="Adhikari A."/>
            <person name="Zheng C.-J."/>
            <person name="Schuster L."/>
            <person name="Cowan T.M."/>
            <person name="Smanski M.J."/>
            <person name="Chevrette M.G."/>
            <person name="De Carvalho L.P.S."/>
            <person name="Shen B."/>
        </authorList>
    </citation>
    <scope>NUCLEOTIDE SEQUENCE [LARGE SCALE GENOMIC DNA]</scope>
    <source>
        <strain evidence="1 2">NPDC001281</strain>
    </source>
</reference>
<keyword evidence="2" id="KW-1185">Reference proteome</keyword>
<comment type="caution">
    <text evidence="1">The sequence shown here is derived from an EMBL/GenBank/DDBJ whole genome shotgun (WGS) entry which is preliminary data.</text>
</comment>
<dbReference type="EMBL" id="JBIAXI010000014">
    <property type="protein sequence ID" value="MFF4775856.1"/>
    <property type="molecule type" value="Genomic_DNA"/>
</dbReference>
<name>A0ABW6V965_MICFU</name>